<dbReference type="PROSITE" id="PS51257">
    <property type="entry name" value="PROKAR_LIPOPROTEIN"/>
    <property type="match status" value="1"/>
</dbReference>
<protein>
    <recommendedName>
        <fullName evidence="1">PDZ domain-containing protein</fullName>
    </recommendedName>
</protein>
<dbReference type="AlphaFoldDB" id="A0A4R4JRP6"/>
<dbReference type="SMART" id="SM00228">
    <property type="entry name" value="PDZ"/>
    <property type="match status" value="1"/>
</dbReference>
<comment type="caution">
    <text evidence="2">The sequence shown here is derived from an EMBL/GenBank/DDBJ whole genome shotgun (WGS) entry which is preliminary data.</text>
</comment>
<evidence type="ECO:0000313" key="2">
    <source>
        <dbReference type="EMBL" id="TDB57250.1"/>
    </source>
</evidence>
<dbReference type="InterPro" id="IPR001478">
    <property type="entry name" value="PDZ"/>
</dbReference>
<dbReference type="SUPFAM" id="SSF50156">
    <property type="entry name" value="PDZ domain-like"/>
    <property type="match status" value="1"/>
</dbReference>
<sequence>MYKIFIALSVSALLSGCAPSSERAKQQDEINKTIPICKSDKQCEAAWSGARQWVNQNCGMKIQTYSNDYIETYNSIGSSPKTACQVNKLLSPDGLIGIQIMISCANMFGCVPDQYESVIKFNKDINEYIEKFSPAMIGVLWGMADRNGNLAKSAAESSGLFIKSISSGGLAEKNGLQVKDIVTRIGSKRIIKLSDYGNVMGQYAAGDKVDFTILRNGKEVNIPFTL</sequence>
<dbReference type="Pfam" id="PF13180">
    <property type="entry name" value="PDZ_2"/>
    <property type="match status" value="1"/>
</dbReference>
<gene>
    <name evidence="2" type="ORF">C5467_11420</name>
</gene>
<proteinExistence type="predicted"/>
<accession>A0A4R4JRP6</accession>
<name>A0A4R4JRP6_9GAMM</name>
<dbReference type="RefSeq" id="WP_132354512.1">
    <property type="nucleotide sequence ID" value="NZ_CAWOJO010000016.1"/>
</dbReference>
<feature type="domain" description="PDZ" evidence="1">
    <location>
        <begin position="147"/>
        <end position="217"/>
    </location>
</feature>
<dbReference type="EMBL" id="PUJY01000016">
    <property type="protein sequence ID" value="TDB57250.1"/>
    <property type="molecule type" value="Genomic_DNA"/>
</dbReference>
<dbReference type="InterPro" id="IPR036034">
    <property type="entry name" value="PDZ_sf"/>
</dbReference>
<dbReference type="Proteomes" id="UP000295598">
    <property type="component" value="Unassembled WGS sequence"/>
</dbReference>
<reference evidence="2 3" key="1">
    <citation type="journal article" date="2019" name="Int. J. Syst. Evol. Microbiol.">
        <title>Photorhabdus khanii subsp. guanajuatensis subsp. nov., isolated from Heterorhabditis atacamensis, and Photorhabdus luminescens subsp. mexicana subsp. nov., isolated from Heterorhabditis mexicana entomopathogenic nematodes.</title>
        <authorList>
            <person name="Machado R.A.R."/>
            <person name="Bruno P."/>
            <person name="Arce C.C.M."/>
            <person name="Liechti N."/>
            <person name="Kohler A."/>
            <person name="Bernal J."/>
            <person name="Bruggmann R."/>
            <person name="Turlings T.C.J."/>
        </authorList>
    </citation>
    <scope>NUCLEOTIDE SEQUENCE [LARGE SCALE GENOMIC DNA]</scope>
    <source>
        <strain evidence="2 3">MEX20-17</strain>
    </source>
</reference>
<evidence type="ECO:0000259" key="1">
    <source>
        <dbReference type="SMART" id="SM00228"/>
    </source>
</evidence>
<organism evidence="2 3">
    <name type="scientific">Photorhabdus khanii subsp. guanajuatensis</name>
    <dbReference type="NCBI Taxonomy" id="2100166"/>
    <lineage>
        <taxon>Bacteria</taxon>
        <taxon>Pseudomonadati</taxon>
        <taxon>Pseudomonadota</taxon>
        <taxon>Gammaproteobacteria</taxon>
        <taxon>Enterobacterales</taxon>
        <taxon>Morganellaceae</taxon>
        <taxon>Photorhabdus</taxon>
    </lineage>
</organism>
<dbReference type="Gene3D" id="2.30.42.10">
    <property type="match status" value="1"/>
</dbReference>
<evidence type="ECO:0000313" key="3">
    <source>
        <dbReference type="Proteomes" id="UP000295598"/>
    </source>
</evidence>